<dbReference type="SMART" id="SM00460">
    <property type="entry name" value="TGc"/>
    <property type="match status" value="1"/>
</dbReference>
<dbReference type="Pfam" id="PF01841">
    <property type="entry name" value="Transglut_core"/>
    <property type="match status" value="1"/>
</dbReference>
<dbReference type="Gene3D" id="3.10.620.30">
    <property type="match status" value="1"/>
</dbReference>
<comment type="caution">
    <text evidence="4">The sequence shown here is derived from an EMBL/GenBank/DDBJ whole genome shotgun (WGS) entry which is preliminary data.</text>
</comment>
<dbReference type="InterPro" id="IPR021878">
    <property type="entry name" value="TgpA_N"/>
</dbReference>
<sequence length="972" mass="103222">MTAPASPMTSDAASPAAARPMRARMGLTQFGLSYLLLVLLTLIGCVNYDLSLGYGLTFVLAGVWVVASGQAARAARRVTVRVGAPTAAVAGGEAVYTVHFGAPGRDVPVAVVVRTSQGDTRYVNARVRAGEPCAVAVAVPARVRGDLTLTSVRVSALDDLAIWQATLRPAPDAAWNVTVHPAPEVGAPPLPPHAPGGVGDGTRRTRGDEDFAGLRPYHPGDSPRQVSWRHVARTGTLLTRETDAPLGRAVHLEWHATEGAGTVEARLSRLAAWIAALRAAGQPFALSLPGHTLPAASGDAHAARALDALARVTPRPAAPTAKVGRTSDPTGLSASAMRSTLIALAFTLAPAVLREPVWITALIAGLLLHTAWRVRRARAPIPTWALGVVAGVSAALLAGTYGTLLGRDAGTALLALLAALKTAESRTRRDANLLILLALFVASTHYFFGQGPLTALHSVLSAWALLAAAARWTVTAPPEPPLEETASAAQAGTLLALAIPLAITLFVLFPRPSGPLWHLAVQGGASTGLANEITAGEYSALAQNRDVAFRADFQGPVPPVSARYWRGPVYESYDGQRWGQIRQGSASASVDFGGPTWTYTLTLEPTSSPWLPVLDAPSALPAGTFMTTNFQAFMVRPPSTRQRVTVQSRGARLGLREYDERLRYDTALPQGESPRAVALAATWRSLAPEDRVRAALTYFQRGGFAYTLTPPTLPRHDRVDAFLWDSKQGFCEHYASAFTFLMRAAGLPARIVGGYLGGELNPDGGYLIVRQQDAHAWSEVWLAGQGWVRVDPTALIAPARVNAGVQTALSAPQATAAPAPGPMQRLQLRLDAVQNRWDDVIIGYGGEQQQSLLSRVGLGDVGGARYAVVLTLLLALALLPAALWRRRLAVPNDPAARALHDLTVRLRLPREPGETPSAYAERARAQWPALGPALDAVVRAYHAARYAPGDHAGAEREVRAAVQRIRRPSRQD</sequence>
<dbReference type="Pfam" id="PF11992">
    <property type="entry name" value="TgpA_N"/>
    <property type="match status" value="1"/>
</dbReference>
<reference evidence="4 5" key="1">
    <citation type="submission" date="2020-08" db="EMBL/GenBank/DDBJ databases">
        <title>Genomic Encyclopedia of Type Strains, Phase IV (KMG-IV): sequencing the most valuable type-strain genomes for metagenomic binning, comparative biology and taxonomic classification.</title>
        <authorList>
            <person name="Goeker M."/>
        </authorList>
    </citation>
    <scope>NUCLEOTIDE SEQUENCE [LARGE SCALE GENOMIC DNA]</scope>
    <source>
        <strain evidence="4 5">DSM 27521</strain>
    </source>
</reference>
<dbReference type="InterPro" id="IPR052901">
    <property type="entry name" value="Bact_TGase-like"/>
</dbReference>
<dbReference type="Pfam" id="PF13559">
    <property type="entry name" value="DUF4129"/>
    <property type="match status" value="1"/>
</dbReference>
<evidence type="ECO:0000256" key="2">
    <source>
        <dbReference type="SAM" id="Phobius"/>
    </source>
</evidence>
<dbReference type="SUPFAM" id="SSF54001">
    <property type="entry name" value="Cysteine proteinases"/>
    <property type="match status" value="1"/>
</dbReference>
<feature type="transmembrane region" description="Helical" evidence="2">
    <location>
        <begin position="381"/>
        <end position="398"/>
    </location>
</feature>
<dbReference type="InterPro" id="IPR025403">
    <property type="entry name" value="TgpA-like_C"/>
</dbReference>
<dbReference type="Proteomes" id="UP000539473">
    <property type="component" value="Unassembled WGS sequence"/>
</dbReference>
<dbReference type="InterPro" id="IPR002931">
    <property type="entry name" value="Transglutaminase-like"/>
</dbReference>
<keyword evidence="4" id="KW-0378">Hydrolase</keyword>
<evidence type="ECO:0000313" key="5">
    <source>
        <dbReference type="Proteomes" id="UP000539473"/>
    </source>
</evidence>
<feature type="transmembrane region" description="Helical" evidence="2">
    <location>
        <begin position="50"/>
        <end position="67"/>
    </location>
</feature>
<keyword evidence="4" id="KW-0645">Protease</keyword>
<evidence type="ECO:0000259" key="3">
    <source>
        <dbReference type="SMART" id="SM00460"/>
    </source>
</evidence>
<evidence type="ECO:0000256" key="1">
    <source>
        <dbReference type="SAM" id="MobiDB-lite"/>
    </source>
</evidence>
<protein>
    <submittedName>
        <fullName evidence="4">Transglutaminase-like putative cysteine protease/uncharacterized protein (DUF58 family)</fullName>
    </submittedName>
</protein>
<dbReference type="InterPro" id="IPR038765">
    <property type="entry name" value="Papain-like_cys_pep_sf"/>
</dbReference>
<accession>A0A7W8KGM0</accession>
<feature type="transmembrane region" description="Helical" evidence="2">
    <location>
        <begin position="455"/>
        <end position="474"/>
    </location>
</feature>
<feature type="transmembrane region" description="Helical" evidence="2">
    <location>
        <begin position="486"/>
        <end position="509"/>
    </location>
</feature>
<dbReference type="EMBL" id="JACHFK010000009">
    <property type="protein sequence ID" value="MBB5377847.1"/>
    <property type="molecule type" value="Genomic_DNA"/>
</dbReference>
<dbReference type="PANTHER" id="PTHR42736">
    <property type="entry name" value="PROTEIN-GLUTAMINE GAMMA-GLUTAMYLTRANSFERASE"/>
    <property type="match status" value="1"/>
</dbReference>
<keyword evidence="2" id="KW-0812">Transmembrane</keyword>
<proteinExistence type="predicted"/>
<feature type="transmembrane region" description="Helical" evidence="2">
    <location>
        <begin position="432"/>
        <end position="449"/>
    </location>
</feature>
<dbReference type="AlphaFoldDB" id="A0A7W8KGM0"/>
<dbReference type="GO" id="GO:0008233">
    <property type="term" value="F:peptidase activity"/>
    <property type="evidence" value="ECO:0007669"/>
    <property type="project" value="UniProtKB-KW"/>
</dbReference>
<feature type="transmembrane region" description="Helical" evidence="2">
    <location>
        <begin position="864"/>
        <end position="884"/>
    </location>
</feature>
<keyword evidence="2" id="KW-0472">Membrane</keyword>
<evidence type="ECO:0000313" key="4">
    <source>
        <dbReference type="EMBL" id="MBB5377847.1"/>
    </source>
</evidence>
<dbReference type="RefSeq" id="WP_229832137.1">
    <property type="nucleotide sequence ID" value="NZ_BNAJ01000010.1"/>
</dbReference>
<feature type="domain" description="Transglutaminase-like" evidence="3">
    <location>
        <begin position="723"/>
        <end position="794"/>
    </location>
</feature>
<name>A0A7W8KGM0_9DEIO</name>
<dbReference type="PANTHER" id="PTHR42736:SF1">
    <property type="entry name" value="PROTEIN-GLUTAMINE GAMMA-GLUTAMYLTRANSFERASE"/>
    <property type="match status" value="1"/>
</dbReference>
<dbReference type="GO" id="GO:0006508">
    <property type="term" value="P:proteolysis"/>
    <property type="evidence" value="ECO:0007669"/>
    <property type="project" value="UniProtKB-KW"/>
</dbReference>
<organism evidence="4 5">
    <name type="scientific">Deinococcus metalli</name>
    <dbReference type="NCBI Taxonomy" id="1141878"/>
    <lineage>
        <taxon>Bacteria</taxon>
        <taxon>Thermotogati</taxon>
        <taxon>Deinococcota</taxon>
        <taxon>Deinococci</taxon>
        <taxon>Deinococcales</taxon>
        <taxon>Deinococcaceae</taxon>
        <taxon>Deinococcus</taxon>
    </lineage>
</organism>
<feature type="transmembrane region" description="Helical" evidence="2">
    <location>
        <begin position="27"/>
        <end position="44"/>
    </location>
</feature>
<keyword evidence="2" id="KW-1133">Transmembrane helix</keyword>
<gene>
    <name evidence="4" type="ORF">HNQ07_003347</name>
</gene>
<feature type="region of interest" description="Disordered" evidence="1">
    <location>
        <begin position="183"/>
        <end position="226"/>
    </location>
</feature>